<evidence type="ECO:0000256" key="4">
    <source>
        <dbReference type="PIRSR" id="PIRSR000185-1"/>
    </source>
</evidence>
<evidence type="ECO:0000313" key="9">
    <source>
        <dbReference type="EMBL" id="OGZ95453.1"/>
    </source>
</evidence>
<protein>
    <recommendedName>
        <fullName evidence="3">Glutamate dehydrogenase</fullName>
    </recommendedName>
</protein>
<dbReference type="SUPFAM" id="SSF53223">
    <property type="entry name" value="Aminoacid dehydrogenase-like, N-terminal domain"/>
    <property type="match status" value="1"/>
</dbReference>
<evidence type="ECO:0000313" key="10">
    <source>
        <dbReference type="Proteomes" id="UP000178574"/>
    </source>
</evidence>
<reference evidence="9 10" key="1">
    <citation type="journal article" date="2016" name="Nat. Commun.">
        <title>Thousands of microbial genomes shed light on interconnected biogeochemical processes in an aquifer system.</title>
        <authorList>
            <person name="Anantharaman K."/>
            <person name="Brown C.T."/>
            <person name="Hug L.A."/>
            <person name="Sharon I."/>
            <person name="Castelle C.J."/>
            <person name="Probst A.J."/>
            <person name="Thomas B.C."/>
            <person name="Singh A."/>
            <person name="Wilkins M.J."/>
            <person name="Karaoz U."/>
            <person name="Brodie E.L."/>
            <person name="Williams K.H."/>
            <person name="Hubbard S.S."/>
            <person name="Banfield J.F."/>
        </authorList>
    </citation>
    <scope>NUCLEOTIDE SEQUENCE [LARGE SCALE GENOMIC DNA]</scope>
</reference>
<feature type="binding site" evidence="5">
    <location>
        <position position="64"/>
    </location>
    <ligand>
        <name>substrate</name>
    </ligand>
</feature>
<gene>
    <name evidence="9" type="ORF">A2847_02430</name>
</gene>
<evidence type="ECO:0000256" key="3">
    <source>
        <dbReference type="PIRNR" id="PIRNR000185"/>
    </source>
</evidence>
<dbReference type="PANTHER" id="PTHR11606">
    <property type="entry name" value="GLUTAMATE DEHYDROGENASE"/>
    <property type="match status" value="1"/>
</dbReference>
<keyword evidence="2 3" id="KW-0560">Oxidoreductase</keyword>
<dbReference type="PANTHER" id="PTHR11606:SF13">
    <property type="entry name" value="GLUTAMATE DEHYDROGENASE 1, MITOCHONDRIAL"/>
    <property type="match status" value="1"/>
</dbReference>
<dbReference type="InterPro" id="IPR006096">
    <property type="entry name" value="Glu/Leu/Phe/Val/Trp_DH_C"/>
</dbReference>
<dbReference type="GO" id="GO:0004352">
    <property type="term" value="F:glutamate dehydrogenase (NAD+) activity"/>
    <property type="evidence" value="ECO:0007669"/>
    <property type="project" value="TreeGrafter"/>
</dbReference>
<dbReference type="InterPro" id="IPR006095">
    <property type="entry name" value="Glu/Leu/Phe/Val/Trp_DH"/>
</dbReference>
<proteinExistence type="inferred from homology"/>
<dbReference type="Pfam" id="PF02812">
    <property type="entry name" value="ELFV_dehydrog_N"/>
    <property type="match status" value="1"/>
</dbReference>
<dbReference type="Pfam" id="PF00208">
    <property type="entry name" value="ELFV_dehydrog"/>
    <property type="match status" value="1"/>
</dbReference>
<comment type="similarity">
    <text evidence="1 3 7">Belongs to the Glu/Leu/Phe/Val dehydrogenases family.</text>
</comment>
<comment type="caution">
    <text evidence="9">The sequence shown here is derived from an EMBL/GenBank/DDBJ whole genome shotgun (WGS) entry which is preliminary data.</text>
</comment>
<dbReference type="InterPro" id="IPR006097">
    <property type="entry name" value="Glu/Leu/Phe/Val/Trp_DH_dimer"/>
</dbReference>
<name>A0A1G2K8B9_9BACT</name>
<dbReference type="GO" id="GO:0000166">
    <property type="term" value="F:nucleotide binding"/>
    <property type="evidence" value="ECO:0007669"/>
    <property type="project" value="UniProtKB-KW"/>
</dbReference>
<evidence type="ECO:0000256" key="2">
    <source>
        <dbReference type="ARBA" id="ARBA00023002"/>
    </source>
</evidence>
<keyword evidence="5" id="KW-0520">NAD</keyword>
<dbReference type="InterPro" id="IPR036291">
    <property type="entry name" value="NAD(P)-bd_dom_sf"/>
</dbReference>
<accession>A0A1G2K8B9</accession>
<dbReference type="Gene3D" id="3.40.50.10860">
    <property type="entry name" value="Leucine Dehydrogenase, chain A, domain 1"/>
    <property type="match status" value="1"/>
</dbReference>
<feature type="site" description="Important for catalysis" evidence="6">
    <location>
        <position position="113"/>
    </location>
</feature>
<evidence type="ECO:0000256" key="6">
    <source>
        <dbReference type="PIRSR" id="PIRSR000185-3"/>
    </source>
</evidence>
<feature type="binding site" evidence="5">
    <location>
        <position position="40"/>
    </location>
    <ligand>
        <name>substrate</name>
    </ligand>
</feature>
<dbReference type="EMBL" id="MHQD01000033">
    <property type="protein sequence ID" value="OGZ95453.1"/>
    <property type="molecule type" value="Genomic_DNA"/>
</dbReference>
<dbReference type="Proteomes" id="UP000178574">
    <property type="component" value="Unassembled WGS sequence"/>
</dbReference>
<sequence>METKAEKDIFGPEYVLTVRDPKIGMKGFLVIDNTALGPGKGGIRMTPDVTAEEVFRLARTMTWKNALAGIPFGGAKAGIVWPGGADAIKKTFVTSFARAIAPFIPSRYIGGPDVNTGEREMAWIARELKNWNAVTGKPTHFCTKTRGKKKCGLPHELGSTGFGVAVAAQIAARTCGISITGARIAIEGYGNVGSFALAHLQAMGAKIIAVSNRDYTVYNERGIDGARLAATKKKTGSIKNYEPAEKFPHKEIFGLPVDILIPAAVTDVINESNKTKIRAKIIVEGANIPMSEAIENELSKKGFLIVPDFVANAGGVISSWAESKGMSKKAMFRAVEEKISRSTETVLSRSTKTGKSPRHAALAVARGIVEHAGAKQKRVF</sequence>
<dbReference type="InterPro" id="IPR046346">
    <property type="entry name" value="Aminoacid_DH-like_N_sf"/>
</dbReference>
<evidence type="ECO:0000256" key="1">
    <source>
        <dbReference type="ARBA" id="ARBA00006382"/>
    </source>
</evidence>
<dbReference type="SUPFAM" id="SSF51735">
    <property type="entry name" value="NAD(P)-binding Rossmann-fold domains"/>
    <property type="match status" value="1"/>
</dbReference>
<dbReference type="AlphaFoldDB" id="A0A1G2K8B9"/>
<dbReference type="GO" id="GO:0006538">
    <property type="term" value="P:L-glutamate catabolic process"/>
    <property type="evidence" value="ECO:0007669"/>
    <property type="project" value="TreeGrafter"/>
</dbReference>
<dbReference type="InterPro" id="IPR014362">
    <property type="entry name" value="Glu_DH"/>
</dbReference>
<organism evidence="9 10">
    <name type="scientific">Candidatus Sungbacteria bacterium RIFCSPHIGHO2_01_FULL_50_25</name>
    <dbReference type="NCBI Taxonomy" id="1802265"/>
    <lineage>
        <taxon>Bacteria</taxon>
        <taxon>Candidatus Sungiibacteriota</taxon>
    </lineage>
</organism>
<evidence type="ECO:0000256" key="5">
    <source>
        <dbReference type="PIRSR" id="PIRSR000185-2"/>
    </source>
</evidence>
<keyword evidence="5" id="KW-0547">Nucleotide-binding</keyword>
<feature type="active site" description="Proton donor" evidence="4">
    <location>
        <position position="76"/>
    </location>
</feature>
<feature type="binding site" evidence="5">
    <location>
        <position position="160"/>
    </location>
    <ligand>
        <name>NAD(+)</name>
        <dbReference type="ChEBI" id="CHEBI:57540"/>
    </ligand>
</feature>
<dbReference type="PRINTS" id="PR00082">
    <property type="entry name" value="GLFDHDRGNASE"/>
</dbReference>
<dbReference type="SMART" id="SM00839">
    <property type="entry name" value="ELFV_dehydrog"/>
    <property type="match status" value="1"/>
</dbReference>
<feature type="binding site" evidence="5">
    <location>
        <position position="319"/>
    </location>
    <ligand>
        <name>substrate</name>
    </ligand>
</feature>
<evidence type="ECO:0000259" key="8">
    <source>
        <dbReference type="SMART" id="SM00839"/>
    </source>
</evidence>
<evidence type="ECO:0000256" key="7">
    <source>
        <dbReference type="RuleBase" id="RU004417"/>
    </source>
</evidence>
<feature type="domain" description="Glutamate/phenylalanine/leucine/valine/L-tryptophan dehydrogenase C-terminal" evidence="8">
    <location>
        <begin position="152"/>
        <end position="377"/>
    </location>
</feature>
<feature type="binding site" evidence="5">
    <location>
        <position position="191"/>
    </location>
    <ligand>
        <name>NAD(+)</name>
        <dbReference type="ChEBI" id="CHEBI:57540"/>
    </ligand>
</feature>
<dbReference type="PIRSF" id="PIRSF000185">
    <property type="entry name" value="Glu_DH"/>
    <property type="match status" value="1"/>
</dbReference>
<dbReference type="Gene3D" id="3.40.50.720">
    <property type="entry name" value="NAD(P)-binding Rossmann-like Domain"/>
    <property type="match status" value="1"/>
</dbReference>